<dbReference type="InterPro" id="IPR058512">
    <property type="entry name" value="DUF8199"/>
</dbReference>
<dbReference type="OrthoDB" id="1493875at2"/>
<name>A0A3G2LA38_9FLAO</name>
<keyword evidence="2" id="KW-1185">Reference proteome</keyword>
<dbReference type="Pfam" id="PF26622">
    <property type="entry name" value="DUF8199"/>
    <property type="match status" value="1"/>
</dbReference>
<organism evidence="1 2">
    <name type="scientific">Euzebyella marina</name>
    <dbReference type="NCBI Taxonomy" id="1761453"/>
    <lineage>
        <taxon>Bacteria</taxon>
        <taxon>Pseudomonadati</taxon>
        <taxon>Bacteroidota</taxon>
        <taxon>Flavobacteriia</taxon>
        <taxon>Flavobacteriales</taxon>
        <taxon>Flavobacteriaceae</taxon>
        <taxon>Euzebyella</taxon>
    </lineage>
</organism>
<protein>
    <submittedName>
        <fullName evidence="1">Uncharacterized protein</fullName>
    </submittedName>
</protein>
<dbReference type="InterPro" id="IPR058060">
    <property type="entry name" value="HYC_CC_PP"/>
</dbReference>
<dbReference type="NCBIfam" id="NF047658">
    <property type="entry name" value="HYC_CC_PP"/>
    <property type="match status" value="1"/>
</dbReference>
<sequence length="126" mass="14349">MALLLLLSTTSWKVEKHYCMGRLMDFSLFSQVDDCGMDMDFGDNQDSVEQSEDSCCSDETISMQGQDDLLKGFDQIGTPQKVFLTAFIYSYISLLTEAETQNRPFDLYPPPLLTKDIHLVNEVFLI</sequence>
<evidence type="ECO:0000313" key="2">
    <source>
        <dbReference type="Proteomes" id="UP000276309"/>
    </source>
</evidence>
<proteinExistence type="predicted"/>
<dbReference type="Proteomes" id="UP000276309">
    <property type="component" value="Chromosome"/>
</dbReference>
<evidence type="ECO:0000313" key="1">
    <source>
        <dbReference type="EMBL" id="AYN69128.1"/>
    </source>
</evidence>
<dbReference type="EMBL" id="CP032050">
    <property type="protein sequence ID" value="AYN69128.1"/>
    <property type="molecule type" value="Genomic_DNA"/>
</dbReference>
<gene>
    <name evidence="1" type="ORF">D1013_17940</name>
</gene>
<accession>A0A3G2LA38</accession>
<dbReference type="AlphaFoldDB" id="A0A3G2LA38"/>
<reference evidence="1 2" key="1">
    <citation type="submission" date="2018-08" db="EMBL/GenBank/DDBJ databases">
        <title>The reduced genetic potential of extracellular carbohydrate catabolism in Euzebyella marina RN62, a Flavobacteriia bacterium isolated from the hadal water.</title>
        <authorList>
            <person name="Xue C."/>
        </authorList>
    </citation>
    <scope>NUCLEOTIDE SEQUENCE [LARGE SCALE GENOMIC DNA]</scope>
    <source>
        <strain evidence="1 2">RN62</strain>
    </source>
</reference>
<dbReference type="KEGG" id="emar:D1013_17940"/>